<dbReference type="Proteomes" id="UP001203607">
    <property type="component" value="Unassembled WGS sequence"/>
</dbReference>
<keyword evidence="3" id="KW-1185">Reference proteome</keyword>
<protein>
    <submittedName>
        <fullName evidence="2">Nuclear transport factor 2 family protein</fullName>
    </submittedName>
</protein>
<dbReference type="Pfam" id="PF14534">
    <property type="entry name" value="DUF4440"/>
    <property type="match status" value="1"/>
</dbReference>
<accession>A0ABT0PQK8</accession>
<name>A0ABT0PQK8_9FLAO</name>
<organism evidence="2 3">
    <name type="scientific">Flagellimonas spongiicola</name>
    <dbReference type="NCBI Taxonomy" id="2942208"/>
    <lineage>
        <taxon>Bacteria</taxon>
        <taxon>Pseudomonadati</taxon>
        <taxon>Bacteroidota</taxon>
        <taxon>Flavobacteriia</taxon>
        <taxon>Flavobacteriales</taxon>
        <taxon>Flavobacteriaceae</taxon>
        <taxon>Flagellimonas</taxon>
    </lineage>
</organism>
<sequence length="157" mass="17424">MKKTVVLLTGILALSACNQMEKPQQQEVISETITKDEALDLLHTWTNAYLSGEAAPLIEVLDDSWVYSGSGDGTTSNKVATIDEFSSADYSFDEIKYQNLDVRLYGDIAVVRGSERMVILDSTKQDTTILRLRFTDVYQKKDGKVKAIATHSSPIVE</sequence>
<evidence type="ECO:0000259" key="1">
    <source>
        <dbReference type="Pfam" id="PF14534"/>
    </source>
</evidence>
<dbReference type="RefSeq" id="WP_249656872.1">
    <property type="nucleotide sequence ID" value="NZ_JAMFMA010000002.1"/>
</dbReference>
<dbReference type="EMBL" id="JAMFMA010000002">
    <property type="protein sequence ID" value="MCL6273680.1"/>
    <property type="molecule type" value="Genomic_DNA"/>
</dbReference>
<proteinExistence type="predicted"/>
<dbReference type="InterPro" id="IPR032710">
    <property type="entry name" value="NTF2-like_dom_sf"/>
</dbReference>
<evidence type="ECO:0000313" key="2">
    <source>
        <dbReference type="EMBL" id="MCL6273680.1"/>
    </source>
</evidence>
<reference evidence="2 3" key="1">
    <citation type="submission" date="2022-05" db="EMBL/GenBank/DDBJ databases">
        <authorList>
            <person name="Park J.-S."/>
        </authorList>
    </citation>
    <scope>NUCLEOTIDE SEQUENCE [LARGE SCALE GENOMIC DNA]</scope>
    <source>
        <strain evidence="2 3">2012CJ35-5</strain>
    </source>
</reference>
<dbReference type="Gene3D" id="3.10.450.50">
    <property type="match status" value="1"/>
</dbReference>
<dbReference type="SUPFAM" id="SSF54427">
    <property type="entry name" value="NTF2-like"/>
    <property type="match status" value="1"/>
</dbReference>
<feature type="domain" description="DUF4440" evidence="1">
    <location>
        <begin position="41"/>
        <end position="144"/>
    </location>
</feature>
<gene>
    <name evidence="2" type="ORF">M3P19_06645</name>
</gene>
<dbReference type="PROSITE" id="PS51257">
    <property type="entry name" value="PROKAR_LIPOPROTEIN"/>
    <property type="match status" value="1"/>
</dbReference>
<evidence type="ECO:0000313" key="3">
    <source>
        <dbReference type="Proteomes" id="UP001203607"/>
    </source>
</evidence>
<dbReference type="InterPro" id="IPR027843">
    <property type="entry name" value="DUF4440"/>
</dbReference>
<comment type="caution">
    <text evidence="2">The sequence shown here is derived from an EMBL/GenBank/DDBJ whole genome shotgun (WGS) entry which is preliminary data.</text>
</comment>